<keyword evidence="1" id="KW-0472">Membrane</keyword>
<dbReference type="PANTHER" id="PTHR36698:SF3">
    <property type="entry name" value="ABC-TYPE TRANSPORT AUXILIARY LIPOPROTEIN COMPONENT DOMAIN-CONTAINING PROTEIN"/>
    <property type="match status" value="1"/>
</dbReference>
<dbReference type="OrthoDB" id="9806984at2"/>
<evidence type="ECO:0000313" key="4">
    <source>
        <dbReference type="Proteomes" id="UP000315648"/>
    </source>
</evidence>
<evidence type="ECO:0000313" key="3">
    <source>
        <dbReference type="EMBL" id="TSJ79634.1"/>
    </source>
</evidence>
<dbReference type="EMBL" id="VMBG01000001">
    <property type="protein sequence ID" value="TSJ79634.1"/>
    <property type="molecule type" value="Genomic_DNA"/>
</dbReference>
<dbReference type="PANTHER" id="PTHR36698">
    <property type="entry name" value="BLL5892 PROTEIN"/>
    <property type="match status" value="1"/>
</dbReference>
<dbReference type="Pfam" id="PF02470">
    <property type="entry name" value="MlaD"/>
    <property type="match status" value="1"/>
</dbReference>
<name>A0A556QSL5_9BACT</name>
<dbReference type="Proteomes" id="UP000315648">
    <property type="component" value="Unassembled WGS sequence"/>
</dbReference>
<dbReference type="InterPro" id="IPR003399">
    <property type="entry name" value="Mce/MlaD"/>
</dbReference>
<reference evidence="3 4" key="1">
    <citation type="submission" date="2019-07" db="EMBL/GenBank/DDBJ databases">
        <title>Description of 53C-WASEF.</title>
        <authorList>
            <person name="Pitt A."/>
            <person name="Hahn M.W."/>
        </authorList>
    </citation>
    <scope>NUCLEOTIDE SEQUENCE [LARGE SCALE GENOMIC DNA]</scope>
    <source>
        <strain evidence="3 4">53C-WASEF</strain>
    </source>
</reference>
<keyword evidence="1" id="KW-1133">Transmembrane helix</keyword>
<gene>
    <name evidence="3" type="ORF">FPL22_10215</name>
</gene>
<proteinExistence type="predicted"/>
<protein>
    <submittedName>
        <fullName evidence="3">MCE family protein</fullName>
    </submittedName>
</protein>
<evidence type="ECO:0000259" key="2">
    <source>
        <dbReference type="Pfam" id="PF02470"/>
    </source>
</evidence>
<keyword evidence="1" id="KW-0812">Transmembrane</keyword>
<accession>A0A556QSL5</accession>
<dbReference type="RefSeq" id="WP_144230175.1">
    <property type="nucleotide sequence ID" value="NZ_CBCRVV010000012.1"/>
</dbReference>
<comment type="caution">
    <text evidence="3">The sequence shown here is derived from an EMBL/GenBank/DDBJ whole genome shotgun (WGS) entry which is preliminary data.</text>
</comment>
<dbReference type="AlphaFoldDB" id="A0A556QSL5"/>
<evidence type="ECO:0000256" key="1">
    <source>
        <dbReference type="SAM" id="Phobius"/>
    </source>
</evidence>
<feature type="domain" description="Mce/MlaD" evidence="2">
    <location>
        <begin position="38"/>
        <end position="137"/>
    </location>
</feature>
<organism evidence="3 4">
    <name type="scientific">Rariglobus hedericola</name>
    <dbReference type="NCBI Taxonomy" id="2597822"/>
    <lineage>
        <taxon>Bacteria</taxon>
        <taxon>Pseudomonadati</taxon>
        <taxon>Verrucomicrobiota</taxon>
        <taxon>Opitutia</taxon>
        <taxon>Opitutales</taxon>
        <taxon>Opitutaceae</taxon>
        <taxon>Rariglobus</taxon>
    </lineage>
</organism>
<feature type="transmembrane region" description="Helical" evidence="1">
    <location>
        <begin position="12"/>
        <end position="34"/>
    </location>
</feature>
<sequence length="338" mass="35925">MKTKVSPAVVGLFVLGALVLGLVALFSFGGINFFSKPERFVVYFDESVHGLDLGSPVKLRGVRVGRVVDIGLRYEPATGGSLVAVSCELNRNLIADGKGGMIDVTEDGKLQQLVDRGMRAQLGVIGYATGLLYVEIDFLDPVNYPATPRPDLVSKYVEMPAVPSKSAELLRSLDEILTNIKGVDLAALSREVQGLVADTRKKINGLDTDGLIAEWTKAGASMRGLAESPEVKQTLVNLGAASGKLDAILADYAQNGPKGEAMTQTLTEIRATITTFNSTVATAQKFINAQQSLGDDASQALIRLGEAASAVRELADYLERNPSALITGRKQPTPPPAK</sequence>
<keyword evidence="4" id="KW-1185">Reference proteome</keyword>